<protein>
    <submittedName>
        <fullName evidence="2">Uncharacterized protein</fullName>
    </submittedName>
</protein>
<evidence type="ECO:0000313" key="2">
    <source>
        <dbReference type="EMBL" id="PPR02095.1"/>
    </source>
</evidence>
<dbReference type="Proteomes" id="UP000284842">
    <property type="component" value="Unassembled WGS sequence"/>
</dbReference>
<reference evidence="2 3" key="1">
    <citation type="journal article" date="2018" name="Evol. Lett.">
        <title>Horizontal gene cluster transfer increased hallucinogenic mushroom diversity.</title>
        <authorList>
            <person name="Reynolds H.T."/>
            <person name="Vijayakumar V."/>
            <person name="Gluck-Thaler E."/>
            <person name="Korotkin H.B."/>
            <person name="Matheny P.B."/>
            <person name="Slot J.C."/>
        </authorList>
    </citation>
    <scope>NUCLEOTIDE SEQUENCE [LARGE SCALE GENOMIC DNA]</scope>
    <source>
        <strain evidence="2 3">2629</strain>
    </source>
</reference>
<keyword evidence="3" id="KW-1185">Reference proteome</keyword>
<feature type="region of interest" description="Disordered" evidence="1">
    <location>
        <begin position="86"/>
        <end position="116"/>
    </location>
</feature>
<dbReference type="EMBL" id="NHTK01001190">
    <property type="protein sequence ID" value="PPR02095.1"/>
    <property type="molecule type" value="Genomic_DNA"/>
</dbReference>
<feature type="compositionally biased region" description="Basic and acidic residues" evidence="1">
    <location>
        <begin position="94"/>
        <end position="116"/>
    </location>
</feature>
<feature type="compositionally biased region" description="Low complexity" evidence="1">
    <location>
        <begin position="25"/>
        <end position="41"/>
    </location>
</feature>
<evidence type="ECO:0000256" key="1">
    <source>
        <dbReference type="SAM" id="MobiDB-lite"/>
    </source>
</evidence>
<evidence type="ECO:0000313" key="3">
    <source>
        <dbReference type="Proteomes" id="UP000284842"/>
    </source>
</evidence>
<accession>A0A409YGJ9</accession>
<dbReference type="AlphaFoldDB" id="A0A409YGJ9"/>
<feature type="region of interest" description="Disordered" evidence="1">
    <location>
        <begin position="1"/>
        <end position="41"/>
    </location>
</feature>
<name>A0A409YGJ9_9AGAR</name>
<comment type="caution">
    <text evidence="2">The sequence shown here is derived from an EMBL/GenBank/DDBJ whole genome shotgun (WGS) entry which is preliminary data.</text>
</comment>
<dbReference type="OrthoDB" id="10549987at2759"/>
<sequence length="165" mass="18249">MNPEQTKQIANDPKPLPQTPTQPENTTAFASSANSSPKSTKSGEVLIDFNWSQFLAPYDEHAKANFELPRVPQITVDLETKTVSSVMFGGPTKRSNDKQPSAEDVEEAKRAAERGDDLSDVVVIDRAAVEATRRAEEGKRVEELKKMGGLSRTPSVKRTIQRRKL</sequence>
<gene>
    <name evidence="2" type="ORF">CVT24_011231</name>
</gene>
<dbReference type="InParanoid" id="A0A409YGJ9"/>
<organism evidence="2 3">
    <name type="scientific">Panaeolus cyanescens</name>
    <dbReference type="NCBI Taxonomy" id="181874"/>
    <lineage>
        <taxon>Eukaryota</taxon>
        <taxon>Fungi</taxon>
        <taxon>Dikarya</taxon>
        <taxon>Basidiomycota</taxon>
        <taxon>Agaricomycotina</taxon>
        <taxon>Agaricomycetes</taxon>
        <taxon>Agaricomycetidae</taxon>
        <taxon>Agaricales</taxon>
        <taxon>Agaricineae</taxon>
        <taxon>Galeropsidaceae</taxon>
        <taxon>Panaeolus</taxon>
    </lineage>
</organism>
<proteinExistence type="predicted"/>
<feature type="region of interest" description="Disordered" evidence="1">
    <location>
        <begin position="144"/>
        <end position="165"/>
    </location>
</feature>